<sequence>MSCVITYTLSTTNQGRIYTFEVENQLWKACVSNDKEELKRAEMSCYWKENPRGDHLGISSSIRRKVGQSQEDNQSCLPSSEVEGSTYRTHDEKTGVRQERDPIERIRKLILAHDLATASDLKDIEKEVSKQVDEAIAQAKESPMPDPSELFPNVYVKDWSDHNLQDTHLQSYLHPFISIEVQRERHSHVYRIAAVTAKGKEGWQALQNLQMHLRRHKVPWKLRKRETPKMRNNVLVCKCWAAASHPSYASVGLIHLRASLGLEIS</sequence>
<protein>
    <submittedName>
        <fullName evidence="1">Uncharacterized protein</fullName>
    </submittedName>
</protein>
<name>A0ACC2KRL3_PERAE</name>
<dbReference type="Proteomes" id="UP001234297">
    <property type="component" value="Chromosome 11"/>
</dbReference>
<evidence type="ECO:0000313" key="1">
    <source>
        <dbReference type="EMBL" id="KAJ8623824.1"/>
    </source>
</evidence>
<comment type="caution">
    <text evidence="1">The sequence shown here is derived from an EMBL/GenBank/DDBJ whole genome shotgun (WGS) entry which is preliminary data.</text>
</comment>
<accession>A0ACC2KRL3</accession>
<gene>
    <name evidence="1" type="ORF">MRB53_032354</name>
</gene>
<reference evidence="1 2" key="1">
    <citation type="journal article" date="2022" name="Hortic Res">
        <title>A haplotype resolved chromosomal level avocado genome allows analysis of novel avocado genes.</title>
        <authorList>
            <person name="Nath O."/>
            <person name="Fletcher S.J."/>
            <person name="Hayward A."/>
            <person name="Shaw L.M."/>
            <person name="Masouleh A.K."/>
            <person name="Furtado A."/>
            <person name="Henry R.J."/>
            <person name="Mitter N."/>
        </authorList>
    </citation>
    <scope>NUCLEOTIDE SEQUENCE [LARGE SCALE GENOMIC DNA]</scope>
    <source>
        <strain evidence="2">cv. Hass</strain>
    </source>
</reference>
<organism evidence="1 2">
    <name type="scientific">Persea americana</name>
    <name type="common">Avocado</name>
    <dbReference type="NCBI Taxonomy" id="3435"/>
    <lineage>
        <taxon>Eukaryota</taxon>
        <taxon>Viridiplantae</taxon>
        <taxon>Streptophyta</taxon>
        <taxon>Embryophyta</taxon>
        <taxon>Tracheophyta</taxon>
        <taxon>Spermatophyta</taxon>
        <taxon>Magnoliopsida</taxon>
        <taxon>Magnoliidae</taxon>
        <taxon>Laurales</taxon>
        <taxon>Lauraceae</taxon>
        <taxon>Persea</taxon>
    </lineage>
</organism>
<proteinExistence type="predicted"/>
<evidence type="ECO:0000313" key="2">
    <source>
        <dbReference type="Proteomes" id="UP001234297"/>
    </source>
</evidence>
<keyword evidence="2" id="KW-1185">Reference proteome</keyword>
<dbReference type="EMBL" id="CM056819">
    <property type="protein sequence ID" value="KAJ8623824.1"/>
    <property type="molecule type" value="Genomic_DNA"/>
</dbReference>